<dbReference type="InterPro" id="IPR006311">
    <property type="entry name" value="TAT_signal"/>
</dbReference>
<dbReference type="InterPro" id="IPR002925">
    <property type="entry name" value="Dienelactn_hydro"/>
</dbReference>
<feature type="domain" description="Dienelactone hydrolase" evidence="1">
    <location>
        <begin position="88"/>
        <end position="295"/>
    </location>
</feature>
<gene>
    <name evidence="3" type="ORF">AAD027_14780</name>
</gene>
<dbReference type="InterPro" id="IPR057802">
    <property type="entry name" value="YqhI_dom"/>
</dbReference>
<dbReference type="SUPFAM" id="SSF53474">
    <property type="entry name" value="alpha/beta-Hydrolases"/>
    <property type="match status" value="1"/>
</dbReference>
<dbReference type="Proteomes" id="UP001459204">
    <property type="component" value="Unassembled WGS sequence"/>
</dbReference>
<dbReference type="PANTHER" id="PTHR46623">
    <property type="entry name" value="CARBOXYMETHYLENEBUTENOLIDASE-RELATED"/>
    <property type="match status" value="1"/>
</dbReference>
<accession>A0ABU9J4V4</accession>
<evidence type="ECO:0000259" key="1">
    <source>
        <dbReference type="Pfam" id="PF01738"/>
    </source>
</evidence>
<dbReference type="Pfam" id="PF23678">
    <property type="entry name" value="YqhI"/>
    <property type="match status" value="1"/>
</dbReference>
<proteinExistence type="predicted"/>
<organism evidence="3 4">
    <name type="scientific">Pseudoxanthomonas putridarboris</name>
    <dbReference type="NCBI Taxonomy" id="752605"/>
    <lineage>
        <taxon>Bacteria</taxon>
        <taxon>Pseudomonadati</taxon>
        <taxon>Pseudomonadota</taxon>
        <taxon>Gammaproteobacteria</taxon>
        <taxon>Lysobacterales</taxon>
        <taxon>Lysobacteraceae</taxon>
        <taxon>Pseudoxanthomonas</taxon>
    </lineage>
</organism>
<dbReference type="Pfam" id="PF01738">
    <property type="entry name" value="DLH"/>
    <property type="match status" value="1"/>
</dbReference>
<evidence type="ECO:0000313" key="3">
    <source>
        <dbReference type="EMBL" id="MEL1265622.1"/>
    </source>
</evidence>
<dbReference type="EC" id="3.1.-.-" evidence="3"/>
<dbReference type="GO" id="GO:0016787">
    <property type="term" value="F:hydrolase activity"/>
    <property type="evidence" value="ECO:0007669"/>
    <property type="project" value="UniProtKB-KW"/>
</dbReference>
<comment type="caution">
    <text evidence="3">The sequence shown here is derived from an EMBL/GenBank/DDBJ whole genome shotgun (WGS) entry which is preliminary data.</text>
</comment>
<feature type="domain" description="YqhI" evidence="2">
    <location>
        <begin position="4"/>
        <end position="38"/>
    </location>
</feature>
<protein>
    <submittedName>
        <fullName evidence="3">Dienelactone hydrolase family protein</fullName>
        <ecNumber evidence="3">3.1.-.-</ecNumber>
    </submittedName>
</protein>
<dbReference type="InterPro" id="IPR051049">
    <property type="entry name" value="Dienelactone_hydrolase-like"/>
</dbReference>
<dbReference type="InterPro" id="IPR029058">
    <property type="entry name" value="AB_hydrolase_fold"/>
</dbReference>
<keyword evidence="4" id="KW-1185">Reference proteome</keyword>
<dbReference type="PANTHER" id="PTHR46623:SF6">
    <property type="entry name" value="ALPHA_BETA-HYDROLASES SUPERFAMILY PROTEIN"/>
    <property type="match status" value="1"/>
</dbReference>
<name>A0ABU9J4V4_9GAMM</name>
<dbReference type="PROSITE" id="PS51318">
    <property type="entry name" value="TAT"/>
    <property type="match status" value="1"/>
</dbReference>
<evidence type="ECO:0000313" key="4">
    <source>
        <dbReference type="Proteomes" id="UP001459204"/>
    </source>
</evidence>
<sequence length="297" mass="32288">MDLERKHAGEFDPRVLDLYDDYVHGRIDRRGFLSGAARFAVGGTTAAALLGALTPRYAFATQVAPDDPRITTAYRAFPSPQGHGEGRGLLAMPKGGDRHPAVLVIHENRGLNPYVEDVARRLAVAGFVAFAPDALYPVGGYPGNDDEGRALQAELDRAKVVADFEAAARFTRDLPGGNGRLGVVGFCFGGLLTNLLASRLPDIVDAGVPYYGGQPTAEEAARIRAPLLLQFAELDTRVNEGWPAYEQALKQAGVAHVAYFYPGVNHGFHNDTTPRYDQAAAELSWQRTLDFFRQHLQ</sequence>
<keyword evidence="3" id="KW-0378">Hydrolase</keyword>
<dbReference type="RefSeq" id="WP_341726793.1">
    <property type="nucleotide sequence ID" value="NZ_JBBWWT010000007.1"/>
</dbReference>
<dbReference type="EMBL" id="JBBWWT010000007">
    <property type="protein sequence ID" value="MEL1265622.1"/>
    <property type="molecule type" value="Genomic_DNA"/>
</dbReference>
<reference evidence="3 4" key="1">
    <citation type="submission" date="2024-04" db="EMBL/GenBank/DDBJ databases">
        <title>Draft genome sequence of Pseudoxanthomonas putridarboris WD12.</title>
        <authorList>
            <person name="Oh J."/>
        </authorList>
    </citation>
    <scope>NUCLEOTIDE SEQUENCE [LARGE SCALE GENOMIC DNA]</scope>
    <source>
        <strain evidence="3 4">WD12</strain>
    </source>
</reference>
<evidence type="ECO:0000259" key="2">
    <source>
        <dbReference type="Pfam" id="PF23678"/>
    </source>
</evidence>
<dbReference type="Gene3D" id="3.40.50.1820">
    <property type="entry name" value="alpha/beta hydrolase"/>
    <property type="match status" value="1"/>
</dbReference>